<dbReference type="KEGG" id="ptw:TUM18999_08840"/>
<keyword evidence="1 2" id="KW-0732">Signal</keyword>
<feature type="signal peptide" evidence="2">
    <location>
        <begin position="1"/>
        <end position="18"/>
    </location>
</feature>
<proteinExistence type="predicted"/>
<accession>A0A6J4DYL8</accession>
<dbReference type="PANTHER" id="PTHR42860:SF1">
    <property type="entry name" value="VITAMIN B12-BINDING PROTEIN"/>
    <property type="match status" value="1"/>
</dbReference>
<dbReference type="Pfam" id="PF01497">
    <property type="entry name" value="Peripla_BP_2"/>
    <property type="match status" value="1"/>
</dbReference>
<dbReference type="AlphaFoldDB" id="A0A6J4DYL8"/>
<dbReference type="InterPro" id="IPR051030">
    <property type="entry name" value="Vitamin_B12-ABC_binding"/>
</dbReference>
<dbReference type="RefSeq" id="WP_173178879.1">
    <property type="nucleotide sequence ID" value="NZ_AP023189.1"/>
</dbReference>
<dbReference type="Proteomes" id="UP001054892">
    <property type="component" value="Unassembled WGS sequence"/>
</dbReference>
<evidence type="ECO:0000256" key="1">
    <source>
        <dbReference type="ARBA" id="ARBA00022729"/>
    </source>
</evidence>
<protein>
    <submittedName>
        <fullName evidence="4">Cobalamin-binding protein</fullName>
    </submittedName>
</protein>
<dbReference type="NCBIfam" id="NF038402">
    <property type="entry name" value="TroA_like"/>
    <property type="match status" value="1"/>
</dbReference>
<dbReference type="EMBL" id="BQKM01000014">
    <property type="protein sequence ID" value="GJN54959.1"/>
    <property type="molecule type" value="Genomic_DNA"/>
</dbReference>
<reference evidence="4 6" key="1">
    <citation type="submission" date="2020-05" db="EMBL/GenBank/DDBJ databases">
        <title>Characterization of novel class B3 metallo-beta-lactamase from novel Pseudomonas species.</title>
        <authorList>
            <person name="Yamada K."/>
            <person name="Aoki K."/>
            <person name="Ishii Y."/>
        </authorList>
    </citation>
    <scope>NUCLEOTIDE SEQUENCE [LARGE SCALE GENOMIC DNA]</scope>
    <source>
        <strain evidence="4 6">TUM18999</strain>
        <strain evidence="5 7">TUM20286</strain>
    </source>
</reference>
<keyword evidence="7" id="KW-1185">Reference proteome</keyword>
<dbReference type="EMBL" id="AP023189">
    <property type="protein sequence ID" value="BCG22693.1"/>
    <property type="molecule type" value="Genomic_DNA"/>
</dbReference>
<feature type="domain" description="Fe/B12 periplasmic-binding" evidence="3">
    <location>
        <begin position="21"/>
        <end position="265"/>
    </location>
</feature>
<feature type="chain" id="PRO_5026921950" evidence="2">
    <location>
        <begin position="19"/>
        <end position="265"/>
    </location>
</feature>
<evidence type="ECO:0000313" key="5">
    <source>
        <dbReference type="EMBL" id="GJN54959.1"/>
    </source>
</evidence>
<dbReference type="InterPro" id="IPR002491">
    <property type="entry name" value="ABC_transptr_periplasmic_BD"/>
</dbReference>
<evidence type="ECO:0000256" key="2">
    <source>
        <dbReference type="SAM" id="SignalP"/>
    </source>
</evidence>
<gene>
    <name evidence="4" type="ORF">TUM18999_08840</name>
    <name evidence="5" type="ORF">TUM20286_47110</name>
</gene>
<evidence type="ECO:0000313" key="6">
    <source>
        <dbReference type="Proteomes" id="UP000509383"/>
    </source>
</evidence>
<evidence type="ECO:0000313" key="4">
    <source>
        <dbReference type="EMBL" id="BCG22693.1"/>
    </source>
</evidence>
<dbReference type="InterPro" id="IPR054828">
    <property type="entry name" value="Vit_B12_bind_prot"/>
</dbReference>
<dbReference type="PANTHER" id="PTHR42860">
    <property type="entry name" value="VITAMIN B12-BINDING PROTEIN"/>
    <property type="match status" value="1"/>
</dbReference>
<sequence length="265" mass="28859">MRGLLGALLLCLALPATAQLRIVSLAPSLTEIMLELDAGDLLVGVLDGGERPAGLADLPSVGRYGQLEIESLLALEPDLVLLWPDSVGAAGREQLRRTPIAQLQVEPRELDELAGLFAEVGERVGRAECGRELSRRFAAGLAELRGTYRRDVPLPVFYQVWDKPLYTLGGRQIVSDALRVCGAENVFADQRLPAPQVSIESVLQRQPRVILVSEPAHAAAWQAWPQIPAVAAGQVWPVPDRGLERPSFQMLDATRKLCERLASAR</sequence>
<organism evidence="4 6">
    <name type="scientific">Pseudomonas tohonis</name>
    <dbReference type="NCBI Taxonomy" id="2725477"/>
    <lineage>
        <taxon>Bacteria</taxon>
        <taxon>Pseudomonadati</taxon>
        <taxon>Pseudomonadota</taxon>
        <taxon>Gammaproteobacteria</taxon>
        <taxon>Pseudomonadales</taxon>
        <taxon>Pseudomonadaceae</taxon>
        <taxon>Pseudomonas</taxon>
    </lineage>
</organism>
<evidence type="ECO:0000313" key="7">
    <source>
        <dbReference type="Proteomes" id="UP001054892"/>
    </source>
</evidence>
<dbReference type="Gene3D" id="3.40.50.1980">
    <property type="entry name" value="Nitrogenase molybdenum iron protein domain"/>
    <property type="match status" value="2"/>
</dbReference>
<dbReference type="SUPFAM" id="SSF53807">
    <property type="entry name" value="Helical backbone' metal receptor"/>
    <property type="match status" value="1"/>
</dbReference>
<dbReference type="PROSITE" id="PS50983">
    <property type="entry name" value="FE_B12_PBP"/>
    <property type="match status" value="1"/>
</dbReference>
<evidence type="ECO:0000259" key="3">
    <source>
        <dbReference type="PROSITE" id="PS50983"/>
    </source>
</evidence>
<dbReference type="Proteomes" id="UP000509383">
    <property type="component" value="Chromosome"/>
</dbReference>
<dbReference type="CDD" id="cd01144">
    <property type="entry name" value="BtuF"/>
    <property type="match status" value="1"/>
</dbReference>
<name>A0A6J4DYL8_9PSED</name>